<proteinExistence type="predicted"/>
<keyword evidence="1" id="KW-0596">Phosphopantetheine</keyword>
<name>A0ABT0IF71_9ACTN</name>
<evidence type="ECO:0000259" key="3">
    <source>
        <dbReference type="PROSITE" id="PS50075"/>
    </source>
</evidence>
<dbReference type="EMBL" id="JALPTH010000022">
    <property type="protein sequence ID" value="MCK8679978.1"/>
    <property type="molecule type" value="Genomic_DNA"/>
</dbReference>
<protein>
    <submittedName>
        <fullName evidence="4">Acyl carrier protein</fullName>
    </submittedName>
</protein>
<dbReference type="Pfam" id="PF00550">
    <property type="entry name" value="PP-binding"/>
    <property type="match status" value="1"/>
</dbReference>
<sequence length="89" mass="9809">MAKNISAEEAQKWLIEEIAQRLSVAPADVPPDQYFDELDLDSTQALIIAGEMESWLGFELGTTALWYHPTIEALAAHIAEESQKHTAAA</sequence>
<organism evidence="4 5">
    <name type="scientific">Streptomyces lichenis</name>
    <dbReference type="NCBI Taxonomy" id="2306967"/>
    <lineage>
        <taxon>Bacteria</taxon>
        <taxon>Bacillati</taxon>
        <taxon>Actinomycetota</taxon>
        <taxon>Actinomycetes</taxon>
        <taxon>Kitasatosporales</taxon>
        <taxon>Streptomycetaceae</taxon>
        <taxon>Streptomyces</taxon>
    </lineage>
</organism>
<dbReference type="RefSeq" id="WP_248635793.1">
    <property type="nucleotide sequence ID" value="NZ_JALPTH010000022.1"/>
</dbReference>
<evidence type="ECO:0000313" key="5">
    <source>
        <dbReference type="Proteomes" id="UP001522868"/>
    </source>
</evidence>
<dbReference type="PROSITE" id="PS50075">
    <property type="entry name" value="CARRIER"/>
    <property type="match status" value="1"/>
</dbReference>
<dbReference type="InterPro" id="IPR020806">
    <property type="entry name" value="PKS_PP-bd"/>
</dbReference>
<dbReference type="SUPFAM" id="SSF47336">
    <property type="entry name" value="ACP-like"/>
    <property type="match status" value="1"/>
</dbReference>
<dbReference type="InterPro" id="IPR009081">
    <property type="entry name" value="PP-bd_ACP"/>
</dbReference>
<dbReference type="Gene3D" id="1.10.1200.10">
    <property type="entry name" value="ACP-like"/>
    <property type="match status" value="1"/>
</dbReference>
<gene>
    <name evidence="4" type="ORF">M1O15_21785</name>
</gene>
<evidence type="ECO:0000256" key="1">
    <source>
        <dbReference type="ARBA" id="ARBA00022450"/>
    </source>
</evidence>
<dbReference type="InterPro" id="IPR036736">
    <property type="entry name" value="ACP-like_sf"/>
</dbReference>
<accession>A0ABT0IF71</accession>
<comment type="caution">
    <text evidence="4">The sequence shown here is derived from an EMBL/GenBank/DDBJ whole genome shotgun (WGS) entry which is preliminary data.</text>
</comment>
<dbReference type="SMART" id="SM00823">
    <property type="entry name" value="PKS_PP"/>
    <property type="match status" value="1"/>
</dbReference>
<evidence type="ECO:0000313" key="4">
    <source>
        <dbReference type="EMBL" id="MCK8679978.1"/>
    </source>
</evidence>
<keyword evidence="5" id="KW-1185">Reference proteome</keyword>
<evidence type="ECO:0000256" key="2">
    <source>
        <dbReference type="ARBA" id="ARBA00022553"/>
    </source>
</evidence>
<feature type="domain" description="Carrier" evidence="3">
    <location>
        <begin position="5"/>
        <end position="82"/>
    </location>
</feature>
<reference evidence="4 5" key="1">
    <citation type="submission" date="2022-04" db="EMBL/GenBank/DDBJ databases">
        <title>Streptomyces sp. nov. LCR6-01 isolated from Lichen of Dirinaria sp.</title>
        <authorList>
            <person name="Kanchanasin P."/>
            <person name="Tanasupawat S."/>
            <person name="Phongsopitanun W."/>
        </authorList>
    </citation>
    <scope>NUCLEOTIDE SEQUENCE [LARGE SCALE GENOMIC DNA]</scope>
    <source>
        <strain evidence="4 5">LCR6-01</strain>
    </source>
</reference>
<keyword evidence="2" id="KW-0597">Phosphoprotein</keyword>
<dbReference type="Proteomes" id="UP001522868">
    <property type="component" value="Unassembled WGS sequence"/>
</dbReference>
<dbReference type="SMART" id="SM01294">
    <property type="entry name" value="PKS_PP_betabranch"/>
    <property type="match status" value="1"/>
</dbReference>